<protein>
    <submittedName>
        <fullName evidence="1">Uncharacterized protein</fullName>
    </submittedName>
</protein>
<sequence length="101" mass="11302">MLLCQVRASPLTIPCYCIHIWGLDGFWDTIEPVLAKVLLLFLEEGYTSCRGTFRDCISWSRGGFSCFDFGESHPRLASFFDAAAPLNSWPRTPLRDPSGAV</sequence>
<dbReference type="AlphaFoldDB" id="A0A8S9NX84"/>
<dbReference type="EMBL" id="QGKX02001521">
    <property type="protein sequence ID" value="KAF3506661.1"/>
    <property type="molecule type" value="Genomic_DNA"/>
</dbReference>
<comment type="caution">
    <text evidence="1">The sequence shown here is derived from an EMBL/GenBank/DDBJ whole genome shotgun (WGS) entry which is preliminary data.</text>
</comment>
<reference evidence="1" key="1">
    <citation type="submission" date="2019-12" db="EMBL/GenBank/DDBJ databases">
        <title>Genome sequencing and annotation of Brassica cretica.</title>
        <authorList>
            <person name="Studholme D.J."/>
            <person name="Sarris P."/>
        </authorList>
    </citation>
    <scope>NUCLEOTIDE SEQUENCE</scope>
    <source>
        <strain evidence="1">PFS-109/04</strain>
        <tissue evidence="1">Leaf</tissue>
    </source>
</reference>
<accession>A0A8S9NX84</accession>
<proteinExistence type="predicted"/>
<evidence type="ECO:0000313" key="2">
    <source>
        <dbReference type="Proteomes" id="UP000712600"/>
    </source>
</evidence>
<evidence type="ECO:0000313" key="1">
    <source>
        <dbReference type="EMBL" id="KAF3506661.1"/>
    </source>
</evidence>
<organism evidence="1 2">
    <name type="scientific">Brassica cretica</name>
    <name type="common">Mustard</name>
    <dbReference type="NCBI Taxonomy" id="69181"/>
    <lineage>
        <taxon>Eukaryota</taxon>
        <taxon>Viridiplantae</taxon>
        <taxon>Streptophyta</taxon>
        <taxon>Embryophyta</taxon>
        <taxon>Tracheophyta</taxon>
        <taxon>Spermatophyta</taxon>
        <taxon>Magnoliopsida</taxon>
        <taxon>eudicotyledons</taxon>
        <taxon>Gunneridae</taxon>
        <taxon>Pentapetalae</taxon>
        <taxon>rosids</taxon>
        <taxon>malvids</taxon>
        <taxon>Brassicales</taxon>
        <taxon>Brassicaceae</taxon>
        <taxon>Brassiceae</taxon>
        <taxon>Brassica</taxon>
    </lineage>
</organism>
<dbReference type="Proteomes" id="UP000712600">
    <property type="component" value="Unassembled WGS sequence"/>
</dbReference>
<gene>
    <name evidence="1" type="ORF">F2Q69_00003849</name>
</gene>
<name>A0A8S9NX84_BRACR</name>